<keyword evidence="6" id="KW-1185">Reference proteome</keyword>
<dbReference type="SMART" id="SM00642">
    <property type="entry name" value="Aamy"/>
    <property type="match status" value="1"/>
</dbReference>
<feature type="chain" id="PRO_5026696231" evidence="3">
    <location>
        <begin position="23"/>
        <end position="569"/>
    </location>
</feature>
<dbReference type="PANTHER" id="PTHR10357:SF179">
    <property type="entry name" value="NEUTRAL AND BASIC AMINO ACID TRANSPORT PROTEIN RBAT"/>
    <property type="match status" value="1"/>
</dbReference>
<dbReference type="RefSeq" id="WP_154328194.1">
    <property type="nucleotide sequence ID" value="NZ_CP045696.1"/>
</dbReference>
<evidence type="ECO:0000259" key="4">
    <source>
        <dbReference type="SMART" id="SM00642"/>
    </source>
</evidence>
<dbReference type="GO" id="GO:0009313">
    <property type="term" value="P:oligosaccharide catabolic process"/>
    <property type="evidence" value="ECO:0007669"/>
    <property type="project" value="TreeGrafter"/>
</dbReference>
<evidence type="ECO:0000256" key="1">
    <source>
        <dbReference type="ARBA" id="ARBA00008061"/>
    </source>
</evidence>
<dbReference type="SUPFAM" id="SSF51445">
    <property type="entry name" value="(Trans)glycosidases"/>
    <property type="match status" value="1"/>
</dbReference>
<dbReference type="InterPro" id="IPR045857">
    <property type="entry name" value="O16G_dom_2"/>
</dbReference>
<dbReference type="EMBL" id="VULT01000025">
    <property type="protein sequence ID" value="MSS18564.1"/>
    <property type="molecule type" value="Genomic_DNA"/>
</dbReference>
<feature type="domain" description="Glycosyl hydrolase family 13 catalytic" evidence="4">
    <location>
        <begin position="37"/>
        <end position="449"/>
    </location>
</feature>
<dbReference type="InterPro" id="IPR017853">
    <property type="entry name" value="GH"/>
</dbReference>
<name>A0A6L5XGC9_9BACT</name>
<comment type="similarity">
    <text evidence="1">Belongs to the glycosyl hydrolase 13 family.</text>
</comment>
<organism evidence="5 6">
    <name type="scientific">Sodaliphilus pleomorphus</name>
    <dbReference type="NCBI Taxonomy" id="2606626"/>
    <lineage>
        <taxon>Bacteria</taxon>
        <taxon>Pseudomonadati</taxon>
        <taxon>Bacteroidota</taxon>
        <taxon>Bacteroidia</taxon>
        <taxon>Bacteroidales</taxon>
        <taxon>Muribaculaceae</taxon>
        <taxon>Sodaliphilus</taxon>
    </lineage>
</organism>
<dbReference type="Proteomes" id="UP000483362">
    <property type="component" value="Unassembled WGS sequence"/>
</dbReference>
<evidence type="ECO:0000313" key="6">
    <source>
        <dbReference type="Proteomes" id="UP000483362"/>
    </source>
</evidence>
<reference evidence="5 6" key="1">
    <citation type="submission" date="2019-08" db="EMBL/GenBank/DDBJ databases">
        <title>In-depth cultivation of the pig gut microbiome towards novel bacterial diversity and tailored functional studies.</title>
        <authorList>
            <person name="Wylensek D."/>
            <person name="Hitch T.C.A."/>
            <person name="Clavel T."/>
        </authorList>
    </citation>
    <scope>NUCLEOTIDE SEQUENCE [LARGE SCALE GENOMIC DNA]</scope>
    <source>
        <strain evidence="5 6">Oil-RF-744-WCA-WT-10</strain>
    </source>
</reference>
<evidence type="ECO:0000313" key="5">
    <source>
        <dbReference type="EMBL" id="MSS18564.1"/>
    </source>
</evidence>
<dbReference type="PANTHER" id="PTHR10357">
    <property type="entry name" value="ALPHA-AMYLASE FAMILY MEMBER"/>
    <property type="match status" value="1"/>
</dbReference>
<feature type="region of interest" description="Disordered" evidence="2">
    <location>
        <begin position="419"/>
        <end position="438"/>
    </location>
</feature>
<dbReference type="Pfam" id="PF00128">
    <property type="entry name" value="Alpha-amylase"/>
    <property type="match status" value="1"/>
</dbReference>
<dbReference type="InterPro" id="IPR006047">
    <property type="entry name" value="GH13_cat_dom"/>
</dbReference>
<feature type="signal peptide" evidence="3">
    <location>
        <begin position="1"/>
        <end position="22"/>
    </location>
</feature>
<accession>A0A6L5XGC9</accession>
<dbReference type="Gene3D" id="3.20.20.80">
    <property type="entry name" value="Glycosidases"/>
    <property type="match status" value="1"/>
</dbReference>
<protein>
    <submittedName>
        <fullName evidence="5">DUF3459 domain-containing protein</fullName>
    </submittedName>
</protein>
<comment type="caution">
    <text evidence="5">The sequence shown here is derived from an EMBL/GenBank/DDBJ whole genome shotgun (WGS) entry which is preliminary data.</text>
</comment>
<gene>
    <name evidence="5" type="ORF">FYJ29_12480</name>
</gene>
<evidence type="ECO:0000256" key="3">
    <source>
        <dbReference type="SAM" id="SignalP"/>
    </source>
</evidence>
<proteinExistence type="inferred from homology"/>
<dbReference type="AlphaFoldDB" id="A0A6L5XGC9"/>
<sequence length="569" mass="63419">MNIRHFFWALAVAALLPAVAQAGGKGPEWLSKAVFYQIYPSSYMDSNGDGVGDLPGIASRLDYLKQLGVNALWLNPVYESGWFDGGYDIIDFYKVDPRFGNNDDLVRLVDEAHKRGMKVCLDLVAGHSSDKCQWFVESQQGTNGRYSDYYIWSDTIGKKDAADIARRRQAEDPKASTIGHWVEADAPRGKYYYKNYYECQPALNYGYAHPSASRPWEQGVDAPGPQAVRRELRNIMAFWMDKGVDGFRVDMAASLVKGDKDKKATMQLWGEMRRWLDEHYPQNVLISEWSNPQQSIMAGFNIDFEIHIGRSAYSSLFFQGDTPWGKTKKIDNCYFNRLGKGSLKDFINIYAADYNATKDRGYIAIPTANHDFQRPNVGTRNSLDQLKVAMTFFLTMPGVPFIYYGDELGMKYQDGIAPKEGSRNRAGSRTPMQWTPGPTAGFSTCAPAQLYFPVATVGGKLTVEAEEKDPGSMLNYVKRLLALRASVPALGNDAGWQLLNTLDGEQYPMVYLRTAASGERCLVALNPSEKAVTLRTGQPAGKVLVSTGKGSYKHGTVKLAPFSAIIVRL</sequence>
<keyword evidence="3" id="KW-0732">Signal</keyword>
<evidence type="ECO:0000256" key="2">
    <source>
        <dbReference type="SAM" id="MobiDB-lite"/>
    </source>
</evidence>
<dbReference type="Gene3D" id="3.90.400.10">
    <property type="entry name" value="Oligo-1,6-glucosidase, Domain 2"/>
    <property type="match status" value="1"/>
</dbReference>
<dbReference type="GO" id="GO:0004556">
    <property type="term" value="F:alpha-amylase activity"/>
    <property type="evidence" value="ECO:0007669"/>
    <property type="project" value="TreeGrafter"/>
</dbReference>